<comment type="subunit">
    <text evidence="3 7">Homodecamer; pentamer of dimers.</text>
</comment>
<dbReference type="HAMAP" id="MF_00156">
    <property type="entry name" value="PanB"/>
    <property type="match status" value="1"/>
</dbReference>
<keyword evidence="7 10" id="KW-0460">Magnesium</keyword>
<feature type="binding site" evidence="7 10">
    <location>
        <position position="84"/>
    </location>
    <ligand>
        <name>Mg(2+)</name>
        <dbReference type="ChEBI" id="CHEBI:18420"/>
    </ligand>
</feature>
<dbReference type="Gene3D" id="3.20.20.60">
    <property type="entry name" value="Phosphoenolpyruvate-binding domains"/>
    <property type="match status" value="1"/>
</dbReference>
<organism evidence="11 12">
    <name type="scientific">Dictyobacter aurantiacus</name>
    <dbReference type="NCBI Taxonomy" id="1936993"/>
    <lineage>
        <taxon>Bacteria</taxon>
        <taxon>Bacillati</taxon>
        <taxon>Chloroflexota</taxon>
        <taxon>Ktedonobacteria</taxon>
        <taxon>Ktedonobacterales</taxon>
        <taxon>Dictyobacteraceae</taxon>
        <taxon>Dictyobacter</taxon>
    </lineage>
</organism>
<evidence type="ECO:0000256" key="7">
    <source>
        <dbReference type="HAMAP-Rule" id="MF_00156"/>
    </source>
</evidence>
<dbReference type="RefSeq" id="WP_126597215.1">
    <property type="nucleotide sequence ID" value="NZ_BIFQ01000001.1"/>
</dbReference>
<dbReference type="PANTHER" id="PTHR20881:SF0">
    <property type="entry name" value="3-METHYL-2-OXOBUTANOATE HYDROXYMETHYLTRANSFERASE"/>
    <property type="match status" value="1"/>
</dbReference>
<evidence type="ECO:0000256" key="4">
    <source>
        <dbReference type="ARBA" id="ARBA00022655"/>
    </source>
</evidence>
<gene>
    <name evidence="7 11" type="primary">panB</name>
    <name evidence="11" type="ORF">KDAU_35870</name>
</gene>
<dbReference type="SUPFAM" id="SSF51621">
    <property type="entry name" value="Phosphoenolpyruvate/pyruvate domain"/>
    <property type="match status" value="1"/>
</dbReference>
<evidence type="ECO:0000256" key="8">
    <source>
        <dbReference type="PIRSR" id="PIRSR000388-1"/>
    </source>
</evidence>
<dbReference type="Pfam" id="PF02548">
    <property type="entry name" value="Pantoate_transf"/>
    <property type="match status" value="1"/>
</dbReference>
<keyword evidence="4 7" id="KW-0566">Pantothenate biosynthesis</keyword>
<dbReference type="NCBIfam" id="NF001452">
    <property type="entry name" value="PRK00311.1"/>
    <property type="match status" value="1"/>
</dbReference>
<dbReference type="PIRSF" id="PIRSF000388">
    <property type="entry name" value="Pantoate_hydroxy_MeTrfase"/>
    <property type="match status" value="1"/>
</dbReference>
<dbReference type="GO" id="GO:0032259">
    <property type="term" value="P:methylation"/>
    <property type="evidence" value="ECO:0007669"/>
    <property type="project" value="UniProtKB-KW"/>
</dbReference>
<dbReference type="OrthoDB" id="9781789at2"/>
<feature type="binding site" evidence="7 9">
    <location>
        <position position="114"/>
    </location>
    <ligand>
        <name>3-methyl-2-oxobutanoate</name>
        <dbReference type="ChEBI" id="CHEBI:11851"/>
    </ligand>
</feature>
<dbReference type="PANTHER" id="PTHR20881">
    <property type="entry name" value="3-METHYL-2-OXOBUTANOATE HYDROXYMETHYLTRANSFERASE"/>
    <property type="match status" value="1"/>
</dbReference>
<feature type="binding site" evidence="7 10">
    <location>
        <position position="116"/>
    </location>
    <ligand>
        <name>Mg(2+)</name>
        <dbReference type="ChEBI" id="CHEBI:18420"/>
    </ligand>
</feature>
<feature type="binding site" evidence="7 9">
    <location>
        <position position="84"/>
    </location>
    <ligand>
        <name>3-methyl-2-oxobutanoate</name>
        <dbReference type="ChEBI" id="CHEBI:11851"/>
    </ligand>
</feature>
<accession>A0A401ZHS4</accession>
<dbReference type="Proteomes" id="UP000287224">
    <property type="component" value="Unassembled WGS sequence"/>
</dbReference>
<dbReference type="InterPro" id="IPR015813">
    <property type="entry name" value="Pyrv/PenolPyrv_kinase-like_dom"/>
</dbReference>
<protein>
    <recommendedName>
        <fullName evidence="7">3-methyl-2-oxobutanoate hydroxymethyltransferase</fullName>
        <ecNumber evidence="7">2.1.2.11</ecNumber>
    </recommendedName>
    <alternativeName>
        <fullName evidence="7">Ketopantoate hydroxymethyltransferase</fullName>
        <shortName evidence="7">KPHMT</shortName>
    </alternativeName>
</protein>
<comment type="catalytic activity">
    <reaction evidence="7">
        <text>(6R)-5,10-methylene-5,6,7,8-tetrahydrofolate + 3-methyl-2-oxobutanoate + H2O = 2-dehydropantoate + (6S)-5,6,7,8-tetrahydrofolate</text>
        <dbReference type="Rhea" id="RHEA:11824"/>
        <dbReference type="ChEBI" id="CHEBI:11561"/>
        <dbReference type="ChEBI" id="CHEBI:11851"/>
        <dbReference type="ChEBI" id="CHEBI:15377"/>
        <dbReference type="ChEBI" id="CHEBI:15636"/>
        <dbReference type="ChEBI" id="CHEBI:57453"/>
        <dbReference type="EC" id="2.1.2.11"/>
    </reaction>
</comment>
<dbReference type="GO" id="GO:0005737">
    <property type="term" value="C:cytoplasm"/>
    <property type="evidence" value="ECO:0007669"/>
    <property type="project" value="UniProtKB-SubCell"/>
</dbReference>
<keyword evidence="7 10" id="KW-0479">Metal-binding</keyword>
<name>A0A401ZHS4_9CHLR</name>
<comment type="similarity">
    <text evidence="2 7">Belongs to the PanB family.</text>
</comment>
<dbReference type="FunFam" id="3.20.20.60:FF:000003">
    <property type="entry name" value="3-methyl-2-oxobutanoate hydroxymethyltransferase"/>
    <property type="match status" value="1"/>
</dbReference>
<evidence type="ECO:0000256" key="2">
    <source>
        <dbReference type="ARBA" id="ARBA00008676"/>
    </source>
</evidence>
<dbReference type="UniPathway" id="UPA00028">
    <property type="reaction ID" value="UER00003"/>
</dbReference>
<evidence type="ECO:0000256" key="10">
    <source>
        <dbReference type="PIRSR" id="PIRSR000388-3"/>
    </source>
</evidence>
<evidence type="ECO:0000256" key="3">
    <source>
        <dbReference type="ARBA" id="ARBA00011424"/>
    </source>
</evidence>
<feature type="active site" description="Proton acceptor" evidence="7 8">
    <location>
        <position position="183"/>
    </location>
</feature>
<dbReference type="InterPro" id="IPR003700">
    <property type="entry name" value="Pantoate_hydroxy_MeTrfase"/>
</dbReference>
<comment type="subcellular location">
    <subcellularLocation>
        <location evidence="7">Cytoplasm</location>
    </subcellularLocation>
</comment>
<keyword evidence="5 7" id="KW-0808">Transferase</keyword>
<dbReference type="GO" id="GO:0015940">
    <property type="term" value="P:pantothenate biosynthetic process"/>
    <property type="evidence" value="ECO:0007669"/>
    <property type="project" value="UniProtKB-UniRule"/>
</dbReference>
<comment type="function">
    <text evidence="6 7">Catalyzes the reversible reaction in which hydroxymethyl group from 5,10-methylenetetrahydrofolate is transferred onto alpha-ketoisovalerate to form ketopantoate.</text>
</comment>
<proteinExistence type="inferred from homology"/>
<evidence type="ECO:0000256" key="9">
    <source>
        <dbReference type="PIRSR" id="PIRSR000388-2"/>
    </source>
</evidence>
<sequence>MRDKVTVPAIKARKHATKLTMVTAYDAPMARIVDEAEIDMILVGDSVTTTVLGRPDTLAATVDIMVHHSAAVAQALPRALIVTDMPWLSYHISIEETTRNAGRLVREGKAEAVKLEGGRKRLPMVEALLAAEIPVMGHLGLTPQSVHAMGGYKVQGKELEAAHELLKDARALAEAGVFALVLEGIPDVLAQIITQEIDIPTIGIGAGPHCDGQVLVFHDILGLTTNHLPKFVRQYAQLAEIATSALKQYSADVQAGTFPADSETYHTHKEVARTLKNQFIEQSAKPEG</sequence>
<dbReference type="NCBIfam" id="TIGR00222">
    <property type="entry name" value="panB"/>
    <property type="match status" value="1"/>
</dbReference>
<dbReference type="EMBL" id="BIFQ01000001">
    <property type="protein sequence ID" value="GCE06258.1"/>
    <property type="molecule type" value="Genomic_DNA"/>
</dbReference>
<feature type="binding site" evidence="7 10">
    <location>
        <position position="45"/>
    </location>
    <ligand>
        <name>Mg(2+)</name>
        <dbReference type="ChEBI" id="CHEBI:18420"/>
    </ligand>
</feature>
<dbReference type="GO" id="GO:0003864">
    <property type="term" value="F:3-methyl-2-oxobutanoate hydroxymethyltransferase activity"/>
    <property type="evidence" value="ECO:0007669"/>
    <property type="project" value="UniProtKB-UniRule"/>
</dbReference>
<comment type="pathway">
    <text evidence="1 7">Cofactor biosynthesis; (R)-pantothenate biosynthesis; (R)-pantoate from 3-methyl-2-oxobutanoate: step 1/2.</text>
</comment>
<keyword evidence="11" id="KW-0489">Methyltransferase</keyword>
<evidence type="ECO:0000256" key="1">
    <source>
        <dbReference type="ARBA" id="ARBA00005033"/>
    </source>
</evidence>
<evidence type="ECO:0000256" key="5">
    <source>
        <dbReference type="ARBA" id="ARBA00022679"/>
    </source>
</evidence>
<dbReference type="InterPro" id="IPR040442">
    <property type="entry name" value="Pyrv_kinase-like_dom_sf"/>
</dbReference>
<dbReference type="GO" id="GO:0000287">
    <property type="term" value="F:magnesium ion binding"/>
    <property type="evidence" value="ECO:0007669"/>
    <property type="project" value="TreeGrafter"/>
</dbReference>
<reference evidence="12" key="1">
    <citation type="submission" date="2018-12" db="EMBL/GenBank/DDBJ databases">
        <title>Tengunoibacter tsumagoiensis gen. nov., sp. nov., Dictyobacter kobayashii sp. nov., D. alpinus sp. nov., and D. joshuensis sp. nov. and description of Dictyobacteraceae fam. nov. within the order Ktedonobacterales isolated from Tengu-no-mugimeshi.</title>
        <authorList>
            <person name="Wang C.M."/>
            <person name="Zheng Y."/>
            <person name="Sakai Y."/>
            <person name="Toyoda A."/>
            <person name="Minakuchi Y."/>
            <person name="Abe K."/>
            <person name="Yokota A."/>
            <person name="Yabe S."/>
        </authorList>
    </citation>
    <scope>NUCLEOTIDE SEQUENCE [LARGE SCALE GENOMIC DNA]</scope>
    <source>
        <strain evidence="12">S-27</strain>
    </source>
</reference>
<dbReference type="AlphaFoldDB" id="A0A401ZHS4"/>
<keyword evidence="12" id="KW-1185">Reference proteome</keyword>
<dbReference type="EC" id="2.1.2.11" evidence="7"/>
<comment type="caution">
    <text evidence="11">The sequence shown here is derived from an EMBL/GenBank/DDBJ whole genome shotgun (WGS) entry which is preliminary data.</text>
</comment>
<evidence type="ECO:0000256" key="6">
    <source>
        <dbReference type="ARBA" id="ARBA00056497"/>
    </source>
</evidence>
<dbReference type="CDD" id="cd06557">
    <property type="entry name" value="KPHMT-like"/>
    <property type="match status" value="1"/>
</dbReference>
<dbReference type="GO" id="GO:0008168">
    <property type="term" value="F:methyltransferase activity"/>
    <property type="evidence" value="ECO:0007669"/>
    <property type="project" value="UniProtKB-KW"/>
</dbReference>
<feature type="binding site" evidence="7 9">
    <location>
        <begin position="45"/>
        <end position="46"/>
    </location>
    <ligand>
        <name>3-methyl-2-oxobutanoate</name>
        <dbReference type="ChEBI" id="CHEBI:11851"/>
    </ligand>
</feature>
<evidence type="ECO:0000313" key="12">
    <source>
        <dbReference type="Proteomes" id="UP000287224"/>
    </source>
</evidence>
<keyword evidence="7" id="KW-0963">Cytoplasm</keyword>
<comment type="cofactor">
    <cofactor evidence="7 10">
        <name>Mg(2+)</name>
        <dbReference type="ChEBI" id="CHEBI:18420"/>
    </cofactor>
    <text evidence="7 10">Binds 1 Mg(2+) ion per subunit.</text>
</comment>
<evidence type="ECO:0000313" key="11">
    <source>
        <dbReference type="EMBL" id="GCE06258.1"/>
    </source>
</evidence>